<gene>
    <name evidence="3" type="ORF">INT46_007999</name>
</gene>
<accession>A0A8H7RK35</accession>
<keyword evidence="4" id="KW-1185">Reference proteome</keyword>
<evidence type="ECO:0000256" key="1">
    <source>
        <dbReference type="SAM" id="MobiDB-lite"/>
    </source>
</evidence>
<feature type="region of interest" description="Disordered" evidence="1">
    <location>
        <begin position="211"/>
        <end position="399"/>
    </location>
</feature>
<protein>
    <recommendedName>
        <fullName evidence="2">CUE domain-containing protein</fullName>
    </recommendedName>
</protein>
<feature type="domain" description="CUE" evidence="2">
    <location>
        <begin position="51"/>
        <end position="94"/>
    </location>
</feature>
<proteinExistence type="predicted"/>
<comment type="caution">
    <text evidence="3">The sequence shown here is derived from an EMBL/GenBank/DDBJ whole genome shotgun (WGS) entry which is preliminary data.</text>
</comment>
<dbReference type="AlphaFoldDB" id="A0A8H7RK35"/>
<organism evidence="3 4">
    <name type="scientific">Mucor plumbeus</name>
    <dbReference type="NCBI Taxonomy" id="97098"/>
    <lineage>
        <taxon>Eukaryota</taxon>
        <taxon>Fungi</taxon>
        <taxon>Fungi incertae sedis</taxon>
        <taxon>Mucoromycota</taxon>
        <taxon>Mucoromycotina</taxon>
        <taxon>Mucoromycetes</taxon>
        <taxon>Mucorales</taxon>
        <taxon>Mucorineae</taxon>
        <taxon>Mucoraceae</taxon>
        <taxon>Mucor</taxon>
    </lineage>
</organism>
<dbReference type="EMBL" id="JAEPRC010000050">
    <property type="protein sequence ID" value="KAG2212462.1"/>
    <property type="molecule type" value="Genomic_DNA"/>
</dbReference>
<feature type="compositionally biased region" description="Low complexity" evidence="1">
    <location>
        <begin position="337"/>
        <end position="349"/>
    </location>
</feature>
<evidence type="ECO:0000259" key="2">
    <source>
        <dbReference type="PROSITE" id="PS51140"/>
    </source>
</evidence>
<evidence type="ECO:0000313" key="4">
    <source>
        <dbReference type="Proteomes" id="UP000650833"/>
    </source>
</evidence>
<feature type="compositionally biased region" description="Basic and acidic residues" evidence="1">
    <location>
        <begin position="306"/>
        <end position="316"/>
    </location>
</feature>
<dbReference type="Proteomes" id="UP000650833">
    <property type="component" value="Unassembled WGS sequence"/>
</dbReference>
<dbReference type="PROSITE" id="PS51140">
    <property type="entry name" value="CUE"/>
    <property type="match status" value="1"/>
</dbReference>
<sequence>MSEPQTKPVDELMKPNTPTTELVDEEQAPITSPSSEDQTQTSNSPESNNTELTGDVKTLKDAFPNLDVDVIETILASQGGNLDAAFEILLGMSDPTYKAEPEQSESMNQLRQDEEYARRLAREGDAHYPQNNNNQQQQQQQQQQQDQPLFNFQEELPIIKEKVIEAGTGKYTPKKKKKRHFTFFSIILNIFKIAAKNKIMNLYNQFMAPDQSQQQQGQSSQGGILESGMGNLSLSDNHSSSPPPTQQQQQQQQSRQIPPSAPSRGSVDLYEWDGNNGQSPVRNPLLSKRKESVTSTPAEQLLSDEEFARQLAREDNEFSSSPVATSNTITTPPPTATAPNTTAVPAVAADSPITTTKHSKSTTSSDNEEVTFSALDDEPEKVAKPTGYTQTEDDDLDDLFDKQDSNLELSVESIDSIDKEASSKTTK</sequence>
<dbReference type="SMART" id="SM00546">
    <property type="entry name" value="CUE"/>
    <property type="match status" value="1"/>
</dbReference>
<feature type="region of interest" description="Disordered" evidence="1">
    <location>
        <begin position="126"/>
        <end position="146"/>
    </location>
</feature>
<dbReference type="GO" id="GO:0005737">
    <property type="term" value="C:cytoplasm"/>
    <property type="evidence" value="ECO:0007669"/>
    <property type="project" value="TreeGrafter"/>
</dbReference>
<dbReference type="OrthoDB" id="9942608at2759"/>
<evidence type="ECO:0000313" key="3">
    <source>
        <dbReference type="EMBL" id="KAG2212462.1"/>
    </source>
</evidence>
<feature type="compositionally biased region" description="Low complexity" evidence="1">
    <location>
        <begin position="211"/>
        <end position="223"/>
    </location>
</feature>
<feature type="non-terminal residue" evidence="3">
    <location>
        <position position="1"/>
    </location>
</feature>
<dbReference type="SUPFAM" id="SSF46934">
    <property type="entry name" value="UBA-like"/>
    <property type="match status" value="1"/>
</dbReference>
<name>A0A8H7RK35_9FUNG</name>
<dbReference type="GO" id="GO:0043130">
    <property type="term" value="F:ubiquitin binding"/>
    <property type="evidence" value="ECO:0007669"/>
    <property type="project" value="InterPro"/>
</dbReference>
<dbReference type="InterPro" id="IPR009060">
    <property type="entry name" value="UBA-like_sf"/>
</dbReference>
<dbReference type="GO" id="GO:0006511">
    <property type="term" value="P:ubiquitin-dependent protein catabolic process"/>
    <property type="evidence" value="ECO:0007669"/>
    <property type="project" value="TreeGrafter"/>
</dbReference>
<feature type="compositionally biased region" description="Low complexity" evidence="1">
    <location>
        <begin position="246"/>
        <end position="258"/>
    </location>
</feature>
<dbReference type="InterPro" id="IPR003892">
    <property type="entry name" value="CUE"/>
</dbReference>
<feature type="region of interest" description="Disordered" evidence="1">
    <location>
        <begin position="1"/>
        <end position="54"/>
    </location>
</feature>
<dbReference type="PANTHER" id="PTHR16461">
    <property type="entry name" value="TOLL-INTERACTING PROTEIN"/>
    <property type="match status" value="1"/>
</dbReference>
<dbReference type="PANTHER" id="PTHR16461:SF5">
    <property type="entry name" value="TOLL-INTERACTING PROTEIN"/>
    <property type="match status" value="1"/>
</dbReference>
<dbReference type="Pfam" id="PF02845">
    <property type="entry name" value="CUE"/>
    <property type="match status" value="1"/>
</dbReference>
<dbReference type="Gene3D" id="1.10.8.10">
    <property type="entry name" value="DNA helicase RuvA subunit, C-terminal domain"/>
    <property type="match status" value="1"/>
</dbReference>
<dbReference type="GO" id="GO:0031624">
    <property type="term" value="F:ubiquitin conjugating enzyme binding"/>
    <property type="evidence" value="ECO:0007669"/>
    <property type="project" value="TreeGrafter"/>
</dbReference>
<feature type="compositionally biased region" description="Low complexity" evidence="1">
    <location>
        <begin position="130"/>
        <end position="145"/>
    </location>
</feature>
<reference evidence="3" key="1">
    <citation type="submission" date="2020-12" db="EMBL/GenBank/DDBJ databases">
        <title>Metabolic potential, ecology and presence of endohyphal bacteria is reflected in genomic diversity of Mucoromycotina.</title>
        <authorList>
            <person name="Muszewska A."/>
            <person name="Okrasinska A."/>
            <person name="Steczkiewicz K."/>
            <person name="Drgas O."/>
            <person name="Orlowska M."/>
            <person name="Perlinska-Lenart U."/>
            <person name="Aleksandrzak-Piekarczyk T."/>
            <person name="Szatraj K."/>
            <person name="Zielenkiewicz U."/>
            <person name="Pilsyk S."/>
            <person name="Malc E."/>
            <person name="Mieczkowski P."/>
            <person name="Kruszewska J.S."/>
            <person name="Biernat P."/>
            <person name="Pawlowska J."/>
        </authorList>
    </citation>
    <scope>NUCLEOTIDE SEQUENCE</scope>
    <source>
        <strain evidence="3">CBS 226.32</strain>
    </source>
</reference>
<feature type="compositionally biased region" description="Polar residues" evidence="1">
    <location>
        <begin position="29"/>
        <end position="52"/>
    </location>
</feature>